<evidence type="ECO:0000313" key="1">
    <source>
        <dbReference type="EMBL" id="KAK3731292.1"/>
    </source>
</evidence>
<reference evidence="1" key="1">
    <citation type="journal article" date="2023" name="G3 (Bethesda)">
        <title>A reference genome for the long-term kleptoplast-retaining sea slug Elysia crispata morphotype clarki.</title>
        <authorList>
            <person name="Eastman K.E."/>
            <person name="Pendleton A.L."/>
            <person name="Shaikh M.A."/>
            <person name="Suttiyut T."/>
            <person name="Ogas R."/>
            <person name="Tomko P."/>
            <person name="Gavelis G."/>
            <person name="Widhalm J.R."/>
            <person name="Wisecaver J.H."/>
        </authorList>
    </citation>
    <scope>NUCLEOTIDE SEQUENCE</scope>
    <source>
        <strain evidence="1">ECLA1</strain>
    </source>
</reference>
<proteinExistence type="predicted"/>
<keyword evidence="2" id="KW-1185">Reference proteome</keyword>
<dbReference type="Proteomes" id="UP001283361">
    <property type="component" value="Unassembled WGS sequence"/>
</dbReference>
<evidence type="ECO:0000313" key="2">
    <source>
        <dbReference type="Proteomes" id="UP001283361"/>
    </source>
</evidence>
<dbReference type="AlphaFoldDB" id="A0AAE1CRV3"/>
<name>A0AAE1CRV3_9GAST</name>
<sequence length="95" mass="10992">MPVCQLCGYSSSVVQLEKADNLKKISTSPYVFYHSRRRWRKALYDDLLTPSRCFQLCCQEMTDEMILIPGLYQATVYHSLEKGCFYGIFSGEDNC</sequence>
<accession>A0AAE1CRV3</accession>
<comment type="caution">
    <text evidence="1">The sequence shown here is derived from an EMBL/GenBank/DDBJ whole genome shotgun (WGS) entry which is preliminary data.</text>
</comment>
<gene>
    <name evidence="1" type="ORF">RRG08_025834</name>
</gene>
<protein>
    <submittedName>
        <fullName evidence="1">Uncharacterized protein</fullName>
    </submittedName>
</protein>
<dbReference type="EMBL" id="JAWDGP010007018">
    <property type="protein sequence ID" value="KAK3731292.1"/>
    <property type="molecule type" value="Genomic_DNA"/>
</dbReference>
<organism evidence="1 2">
    <name type="scientific">Elysia crispata</name>
    <name type="common">lettuce slug</name>
    <dbReference type="NCBI Taxonomy" id="231223"/>
    <lineage>
        <taxon>Eukaryota</taxon>
        <taxon>Metazoa</taxon>
        <taxon>Spiralia</taxon>
        <taxon>Lophotrochozoa</taxon>
        <taxon>Mollusca</taxon>
        <taxon>Gastropoda</taxon>
        <taxon>Heterobranchia</taxon>
        <taxon>Euthyneura</taxon>
        <taxon>Panpulmonata</taxon>
        <taxon>Sacoglossa</taxon>
        <taxon>Placobranchoidea</taxon>
        <taxon>Plakobranchidae</taxon>
        <taxon>Elysia</taxon>
    </lineage>
</organism>